<protein>
    <submittedName>
        <fullName evidence="1">Uncharacterized protein</fullName>
    </submittedName>
</protein>
<name>A0A0F9HKS2_9ZZZZ</name>
<proteinExistence type="predicted"/>
<gene>
    <name evidence="1" type="ORF">LCGC14_1986060</name>
</gene>
<dbReference type="EMBL" id="LAZR01022310">
    <property type="protein sequence ID" value="KKL82305.1"/>
    <property type="molecule type" value="Genomic_DNA"/>
</dbReference>
<reference evidence="1" key="1">
    <citation type="journal article" date="2015" name="Nature">
        <title>Complex archaea that bridge the gap between prokaryotes and eukaryotes.</title>
        <authorList>
            <person name="Spang A."/>
            <person name="Saw J.H."/>
            <person name="Jorgensen S.L."/>
            <person name="Zaremba-Niedzwiedzka K."/>
            <person name="Martijn J."/>
            <person name="Lind A.E."/>
            <person name="van Eijk R."/>
            <person name="Schleper C."/>
            <person name="Guy L."/>
            <person name="Ettema T.J."/>
        </authorList>
    </citation>
    <scope>NUCLEOTIDE SEQUENCE</scope>
</reference>
<comment type="caution">
    <text evidence="1">The sequence shown here is derived from an EMBL/GenBank/DDBJ whole genome shotgun (WGS) entry which is preliminary data.</text>
</comment>
<sequence>MNQFRHQTLRIAYLRDQRRWSFARIAKAMDMQIYAVRSRYHRHKIQEEKAEAAVLVGQDARRMCLMCRKDFDSQWPGERICKSCKMKPAYRSGSDFDTPAVWGR</sequence>
<accession>A0A0F9HKS2</accession>
<dbReference type="AlphaFoldDB" id="A0A0F9HKS2"/>
<evidence type="ECO:0000313" key="1">
    <source>
        <dbReference type="EMBL" id="KKL82305.1"/>
    </source>
</evidence>
<organism evidence="1">
    <name type="scientific">marine sediment metagenome</name>
    <dbReference type="NCBI Taxonomy" id="412755"/>
    <lineage>
        <taxon>unclassified sequences</taxon>
        <taxon>metagenomes</taxon>
        <taxon>ecological metagenomes</taxon>
    </lineage>
</organism>